<evidence type="ECO:0000256" key="12">
    <source>
        <dbReference type="SAM" id="Phobius"/>
    </source>
</evidence>
<organism evidence="15 16">
    <name type="scientific">Goodfellowiella coeruleoviolacea</name>
    <dbReference type="NCBI Taxonomy" id="334858"/>
    <lineage>
        <taxon>Bacteria</taxon>
        <taxon>Bacillati</taxon>
        <taxon>Actinomycetota</taxon>
        <taxon>Actinomycetes</taxon>
        <taxon>Pseudonocardiales</taxon>
        <taxon>Pseudonocardiaceae</taxon>
        <taxon>Goodfellowiella</taxon>
    </lineage>
</organism>
<dbReference type="InterPro" id="IPR036097">
    <property type="entry name" value="HisK_dim/P_sf"/>
</dbReference>
<dbReference type="PRINTS" id="PR00344">
    <property type="entry name" value="BCTRLSENSOR"/>
</dbReference>
<dbReference type="SMART" id="SM00387">
    <property type="entry name" value="HATPase_c"/>
    <property type="match status" value="1"/>
</dbReference>
<dbReference type="SUPFAM" id="SSF55874">
    <property type="entry name" value="ATPase domain of HSP90 chaperone/DNA topoisomerase II/histidine kinase"/>
    <property type="match status" value="1"/>
</dbReference>
<keyword evidence="6" id="KW-0808">Transferase</keyword>
<protein>
    <recommendedName>
        <fullName evidence="4">histidine kinase</fullName>
        <ecNumber evidence="4">2.7.13.3</ecNumber>
    </recommendedName>
</protein>
<dbReference type="InterPro" id="IPR003661">
    <property type="entry name" value="HisK_dim/P_dom"/>
</dbReference>
<evidence type="ECO:0000256" key="2">
    <source>
        <dbReference type="ARBA" id="ARBA00004141"/>
    </source>
</evidence>
<keyword evidence="11 12" id="KW-0472">Membrane</keyword>
<evidence type="ECO:0000259" key="14">
    <source>
        <dbReference type="PROSITE" id="PS50885"/>
    </source>
</evidence>
<dbReference type="InterPro" id="IPR003660">
    <property type="entry name" value="HAMP_dom"/>
</dbReference>
<dbReference type="SUPFAM" id="SSF158472">
    <property type="entry name" value="HAMP domain-like"/>
    <property type="match status" value="1"/>
</dbReference>
<gene>
    <name evidence="15" type="ORF">LX83_005768</name>
</gene>
<evidence type="ECO:0000256" key="11">
    <source>
        <dbReference type="ARBA" id="ARBA00023136"/>
    </source>
</evidence>
<keyword evidence="5" id="KW-0597">Phosphoprotein</keyword>
<feature type="transmembrane region" description="Helical" evidence="12">
    <location>
        <begin position="43"/>
        <end position="62"/>
    </location>
</feature>
<evidence type="ECO:0000256" key="4">
    <source>
        <dbReference type="ARBA" id="ARBA00012438"/>
    </source>
</evidence>
<dbReference type="InterPro" id="IPR050428">
    <property type="entry name" value="TCS_sensor_his_kinase"/>
</dbReference>
<evidence type="ECO:0000256" key="7">
    <source>
        <dbReference type="ARBA" id="ARBA00022692"/>
    </source>
</evidence>
<dbReference type="Pfam" id="PF00672">
    <property type="entry name" value="HAMP"/>
    <property type="match status" value="1"/>
</dbReference>
<dbReference type="SMART" id="SM00304">
    <property type="entry name" value="HAMP"/>
    <property type="match status" value="1"/>
</dbReference>
<feature type="domain" description="Histidine kinase" evidence="13">
    <location>
        <begin position="124"/>
        <end position="333"/>
    </location>
</feature>
<evidence type="ECO:0000256" key="8">
    <source>
        <dbReference type="ARBA" id="ARBA00022777"/>
    </source>
</evidence>
<keyword evidence="7 12" id="KW-0812">Transmembrane</keyword>
<keyword evidence="9 12" id="KW-1133">Transmembrane helix</keyword>
<dbReference type="GO" id="GO:0005886">
    <property type="term" value="C:plasma membrane"/>
    <property type="evidence" value="ECO:0007669"/>
    <property type="project" value="UniProtKB-SubCell"/>
</dbReference>
<keyword evidence="8 15" id="KW-0418">Kinase</keyword>
<dbReference type="Pfam" id="PF02518">
    <property type="entry name" value="HATPase_c"/>
    <property type="match status" value="1"/>
</dbReference>
<dbReference type="Proteomes" id="UP001206128">
    <property type="component" value="Unassembled WGS sequence"/>
</dbReference>
<dbReference type="EMBL" id="JAMTCK010000016">
    <property type="protein sequence ID" value="MCP2168888.1"/>
    <property type="molecule type" value="Genomic_DNA"/>
</dbReference>
<dbReference type="EC" id="2.7.13.3" evidence="4"/>
<evidence type="ECO:0000313" key="15">
    <source>
        <dbReference type="EMBL" id="MCP2168888.1"/>
    </source>
</evidence>
<evidence type="ECO:0000256" key="1">
    <source>
        <dbReference type="ARBA" id="ARBA00000085"/>
    </source>
</evidence>
<sequence length="333" mass="36027">MVFLLGLLLGAMAFSASYSGRILKGLEFMVWNFSLNTEFQWRLMWYVVSAGVVVILVSWLFARLALRPLAVMAETAGRLGPHHLGERLTMPRTSRELDELTAALNGMLDRLAAGFDSQSRFAANASHELRTPLAVQRTLVEVAMRMPGASEDVKRLGTQLLLTNERSERLIEGLLVLAESDRGINGRVPVRLDEVADRVVADHAELAAAHQVTVTHEGVDRTVPGDPVLLERLVANLVRNAILYNEPGGWVRVAVSTQPALTVANSGPHVPADAVTRLFDPFRRLRADRTHHQDGAGLGLSIVRSIAGAHDGAVTARPGSEGGLVVEVGLPGD</sequence>
<evidence type="ECO:0000256" key="10">
    <source>
        <dbReference type="ARBA" id="ARBA00023012"/>
    </source>
</evidence>
<dbReference type="PANTHER" id="PTHR45436">
    <property type="entry name" value="SENSOR HISTIDINE KINASE YKOH"/>
    <property type="match status" value="1"/>
</dbReference>
<dbReference type="PANTHER" id="PTHR45436:SF15">
    <property type="entry name" value="SENSOR HISTIDINE KINASE CUSS"/>
    <property type="match status" value="1"/>
</dbReference>
<dbReference type="AlphaFoldDB" id="A0AAE3GJV1"/>
<reference evidence="15" key="1">
    <citation type="submission" date="2022-06" db="EMBL/GenBank/DDBJ databases">
        <title>Genomic Encyclopedia of Archaeal and Bacterial Type Strains, Phase II (KMG-II): from individual species to whole genera.</title>
        <authorList>
            <person name="Goeker M."/>
        </authorList>
    </citation>
    <scope>NUCLEOTIDE SEQUENCE</scope>
    <source>
        <strain evidence="15">DSM 43935</strain>
    </source>
</reference>
<dbReference type="PROSITE" id="PS50109">
    <property type="entry name" value="HIS_KIN"/>
    <property type="match status" value="1"/>
</dbReference>
<dbReference type="GO" id="GO:0000155">
    <property type="term" value="F:phosphorelay sensor kinase activity"/>
    <property type="evidence" value="ECO:0007669"/>
    <property type="project" value="InterPro"/>
</dbReference>
<evidence type="ECO:0000256" key="5">
    <source>
        <dbReference type="ARBA" id="ARBA00022553"/>
    </source>
</evidence>
<proteinExistence type="predicted"/>
<keyword evidence="16" id="KW-1185">Reference proteome</keyword>
<comment type="catalytic activity">
    <reaction evidence="1">
        <text>ATP + protein L-histidine = ADP + protein N-phospho-L-histidine.</text>
        <dbReference type="EC" id="2.7.13.3"/>
    </reaction>
</comment>
<name>A0AAE3GJV1_9PSEU</name>
<dbReference type="Pfam" id="PF00512">
    <property type="entry name" value="HisKA"/>
    <property type="match status" value="1"/>
</dbReference>
<dbReference type="Gene3D" id="1.10.287.130">
    <property type="match status" value="1"/>
</dbReference>
<dbReference type="CDD" id="cd00082">
    <property type="entry name" value="HisKA"/>
    <property type="match status" value="1"/>
</dbReference>
<dbReference type="SMART" id="SM00388">
    <property type="entry name" value="HisKA"/>
    <property type="match status" value="1"/>
</dbReference>
<evidence type="ECO:0000313" key="16">
    <source>
        <dbReference type="Proteomes" id="UP001206128"/>
    </source>
</evidence>
<dbReference type="PROSITE" id="PS50885">
    <property type="entry name" value="HAMP"/>
    <property type="match status" value="1"/>
</dbReference>
<dbReference type="CDD" id="cd06225">
    <property type="entry name" value="HAMP"/>
    <property type="match status" value="1"/>
</dbReference>
<feature type="domain" description="HAMP" evidence="14">
    <location>
        <begin position="63"/>
        <end position="116"/>
    </location>
</feature>
<comment type="subcellular location">
    <subcellularLocation>
        <location evidence="3">Cell membrane</location>
    </subcellularLocation>
    <subcellularLocation>
        <location evidence="2">Membrane</location>
        <topology evidence="2">Multi-pass membrane protein</topology>
    </subcellularLocation>
</comment>
<keyword evidence="10" id="KW-0902">Two-component regulatory system</keyword>
<dbReference type="RefSeq" id="WP_253777160.1">
    <property type="nucleotide sequence ID" value="NZ_JAMTCK010000016.1"/>
</dbReference>
<dbReference type="Gene3D" id="6.10.340.10">
    <property type="match status" value="1"/>
</dbReference>
<dbReference type="InterPro" id="IPR036890">
    <property type="entry name" value="HATPase_C_sf"/>
</dbReference>
<evidence type="ECO:0000256" key="6">
    <source>
        <dbReference type="ARBA" id="ARBA00022679"/>
    </source>
</evidence>
<evidence type="ECO:0000256" key="3">
    <source>
        <dbReference type="ARBA" id="ARBA00004236"/>
    </source>
</evidence>
<dbReference type="InterPro" id="IPR003594">
    <property type="entry name" value="HATPase_dom"/>
</dbReference>
<evidence type="ECO:0000259" key="13">
    <source>
        <dbReference type="PROSITE" id="PS50109"/>
    </source>
</evidence>
<dbReference type="InterPro" id="IPR004358">
    <property type="entry name" value="Sig_transdc_His_kin-like_C"/>
</dbReference>
<accession>A0AAE3GJV1</accession>
<dbReference type="InterPro" id="IPR005467">
    <property type="entry name" value="His_kinase_dom"/>
</dbReference>
<evidence type="ECO:0000256" key="9">
    <source>
        <dbReference type="ARBA" id="ARBA00022989"/>
    </source>
</evidence>
<dbReference type="SUPFAM" id="SSF47384">
    <property type="entry name" value="Homodimeric domain of signal transducing histidine kinase"/>
    <property type="match status" value="1"/>
</dbReference>
<dbReference type="Gene3D" id="3.30.565.10">
    <property type="entry name" value="Histidine kinase-like ATPase, C-terminal domain"/>
    <property type="match status" value="1"/>
</dbReference>
<comment type="caution">
    <text evidence="15">The sequence shown here is derived from an EMBL/GenBank/DDBJ whole genome shotgun (WGS) entry which is preliminary data.</text>
</comment>